<organism evidence="2 3">
    <name type="scientific">Moraxella oculi</name>
    <dbReference type="NCBI Taxonomy" id="2940516"/>
    <lineage>
        <taxon>Bacteria</taxon>
        <taxon>Pseudomonadati</taxon>
        <taxon>Pseudomonadota</taxon>
        <taxon>Gammaproteobacteria</taxon>
        <taxon>Moraxellales</taxon>
        <taxon>Moraxellaceae</taxon>
        <taxon>Moraxella</taxon>
    </lineage>
</organism>
<evidence type="ECO:0000259" key="1">
    <source>
        <dbReference type="Pfam" id="PF14410"/>
    </source>
</evidence>
<sequence>IANDFDKEQALKELNAQTVITTEFGREAPKVVADFSKDQIKRIASDPNLTAEEKTTEQQKWAEGGIYRVALHTAAGLLATGTIEGTLSTGAIAGVAPKLNDIQAKLTEKLIEQGLDTSTAKSISQSALSLALAGIGTSTGLDTSSTAYAVNTDVNNRQLHDSEFEIINLLSKTYANKKGLSETEAKRLLTRGALYHIDGDWRQAYDNDASSAQEINAYKEAYDFLLNSSKHSSGQTLSSVELKSFLQGTYDPGILLFAIYSSDDPRYWHYVNESGAAFTATPSDFKDRDLFLKNTFRDKDRLSHLISYAALQDPVQYRYGSEATNARIQGTNDGFGNAVYDTTIGFANSIKDHVTSALSDPATYAATQAMAAYAQAEQAVDVILNPIDAANNFKEQKEMGVMQHYLEVMQGKGQQAHYQEGKSTGYTGTNVGLSSVAFGGGINAIKIANTPKTTNSPTPNNPHTGTLLASTKCSFHGSMQVKTLFGYKPISSIRINDWVFAKNEITGKTNYRQVLQTINSIDPDTTRITIVNSDGVKQTIISDGLHPYFVDFTGDTTPPKPSTGHRYKGNLTSAYWVGAKDIEIGHRLIDDKGNYQTVIAIHTEATPLNSYNLEVDTDHTFFIKGIDGVESVWVHNKDCWVDIPNNARQKQVGNNTVYEFDDNGRTVQVIKNPDWKQGDKKAQYIEVETTNGQISVKHEDRTDINYSYDVNGNKVVKDENNQYFANDPNNLKVDTGYHRPYLRSDTMEAIMKNYEKSPNGDYKNIETGETIKGPIDIGHIYGREHRRLELLANEFNLTQSQFNDFVNAHSEYFRLENMSDNRSHSGEMPGNTIPKKLRQDMINFCKKHQCGVEK</sequence>
<feature type="domain" description="Toxin YqcG C-terminal" evidence="1">
    <location>
        <begin position="767"/>
        <end position="827"/>
    </location>
</feature>
<accession>A0ABW8U9J8</accession>
<dbReference type="Pfam" id="PF07591">
    <property type="entry name" value="PT-HINT"/>
    <property type="match status" value="2"/>
</dbReference>
<dbReference type="SUPFAM" id="SSF51294">
    <property type="entry name" value="Hedgehog/intein (Hint) domain"/>
    <property type="match status" value="1"/>
</dbReference>
<dbReference type="InterPro" id="IPR036844">
    <property type="entry name" value="Hint_dom_sf"/>
</dbReference>
<dbReference type="Gene3D" id="2.170.16.10">
    <property type="entry name" value="Hedgehog/Intein (Hint) domain"/>
    <property type="match status" value="1"/>
</dbReference>
<keyword evidence="3" id="KW-1185">Reference proteome</keyword>
<dbReference type="Pfam" id="PF14410">
    <property type="entry name" value="GH-E"/>
    <property type="match status" value="1"/>
</dbReference>
<gene>
    <name evidence="2" type="ORF">ACJHVH_09110</name>
</gene>
<feature type="non-terminal residue" evidence="2">
    <location>
        <position position="1"/>
    </location>
</feature>
<name>A0ABW8U9J8_9GAMM</name>
<dbReference type="Proteomes" id="UP001624684">
    <property type="component" value="Unassembled WGS sequence"/>
</dbReference>
<protein>
    <submittedName>
        <fullName evidence="2">Polymorphic toxin-type HINT domain-containing protein</fullName>
    </submittedName>
</protein>
<dbReference type="EMBL" id="JBJJXE010000030">
    <property type="protein sequence ID" value="MFL1733127.1"/>
    <property type="molecule type" value="Genomic_DNA"/>
</dbReference>
<dbReference type="InterPro" id="IPR026835">
    <property type="entry name" value="YqcG_C"/>
</dbReference>
<comment type="caution">
    <text evidence="2">The sequence shown here is derived from an EMBL/GenBank/DDBJ whole genome shotgun (WGS) entry which is preliminary data.</text>
</comment>
<proteinExistence type="predicted"/>
<dbReference type="CDD" id="cd00081">
    <property type="entry name" value="Hint"/>
    <property type="match status" value="1"/>
</dbReference>
<reference evidence="2 3" key="1">
    <citation type="submission" date="2024-11" db="EMBL/GenBank/DDBJ databases">
        <title>First Report of Moraxella oculi in Brazil in an Infectious Bovine Keratoconjunctivitis Outbreak.</title>
        <authorList>
            <person name="Carvalho C.V."/>
            <person name="Domingues R."/>
            <person name="Coutinho C."/>
            <person name="Honorio N.T.B.S."/>
            <person name="Faza D.R.L.R."/>
            <person name="Carvalho W.A."/>
            <person name="Machado A.B.F."/>
            <person name="Martins M.F."/>
            <person name="Gaspar E.B."/>
        </authorList>
    </citation>
    <scope>NUCLEOTIDE SEQUENCE [LARGE SCALE GENOMIC DNA]</scope>
    <source>
        <strain evidence="2 3">2117LE</strain>
    </source>
</reference>
<evidence type="ECO:0000313" key="2">
    <source>
        <dbReference type="EMBL" id="MFL1733127.1"/>
    </source>
</evidence>
<evidence type="ECO:0000313" key="3">
    <source>
        <dbReference type="Proteomes" id="UP001624684"/>
    </source>
</evidence>
<dbReference type="RefSeq" id="WP_407069615.1">
    <property type="nucleotide sequence ID" value="NZ_JBJJXE010000030.1"/>
</dbReference>